<feature type="non-terminal residue" evidence="2">
    <location>
        <position position="170"/>
    </location>
</feature>
<comment type="caution">
    <text evidence="2">The sequence shown here is derived from an EMBL/GenBank/DDBJ whole genome shotgun (WGS) entry which is preliminary data.</text>
</comment>
<evidence type="ECO:0000313" key="2">
    <source>
        <dbReference type="EMBL" id="OTF82410.1"/>
    </source>
</evidence>
<reference evidence="2 3" key="1">
    <citation type="submission" date="2017-03" db="EMBL/GenBank/DDBJ databases">
        <title>Genome Survey of Euroglyphus maynei.</title>
        <authorList>
            <person name="Arlian L.G."/>
            <person name="Morgan M.S."/>
            <person name="Rider S.D."/>
        </authorList>
    </citation>
    <scope>NUCLEOTIDE SEQUENCE [LARGE SCALE GENOMIC DNA]</scope>
    <source>
        <strain evidence="2">Arlian Lab</strain>
        <tissue evidence="2">Whole body</tissue>
    </source>
</reference>
<dbReference type="OrthoDB" id="427711at2759"/>
<protein>
    <submittedName>
        <fullName evidence="2">DNA repair protein REV1-like protein</fullName>
    </submittedName>
</protein>
<dbReference type="Proteomes" id="UP000194236">
    <property type="component" value="Unassembled WGS sequence"/>
</dbReference>
<dbReference type="AlphaFoldDB" id="A0A1Y3BN50"/>
<name>A0A1Y3BN50_EURMA</name>
<feature type="region of interest" description="Disordered" evidence="1">
    <location>
        <begin position="1"/>
        <end position="20"/>
    </location>
</feature>
<feature type="compositionally biased region" description="Basic residues" evidence="1">
    <location>
        <begin position="10"/>
        <end position="20"/>
    </location>
</feature>
<organism evidence="2 3">
    <name type="scientific">Euroglyphus maynei</name>
    <name type="common">Mayne's house dust mite</name>
    <dbReference type="NCBI Taxonomy" id="6958"/>
    <lineage>
        <taxon>Eukaryota</taxon>
        <taxon>Metazoa</taxon>
        <taxon>Ecdysozoa</taxon>
        <taxon>Arthropoda</taxon>
        <taxon>Chelicerata</taxon>
        <taxon>Arachnida</taxon>
        <taxon>Acari</taxon>
        <taxon>Acariformes</taxon>
        <taxon>Sarcoptiformes</taxon>
        <taxon>Astigmata</taxon>
        <taxon>Psoroptidia</taxon>
        <taxon>Analgoidea</taxon>
        <taxon>Pyroglyphidae</taxon>
        <taxon>Pyroglyphinae</taxon>
        <taxon>Euroglyphus</taxon>
    </lineage>
</organism>
<accession>A0A1Y3BN50</accession>
<evidence type="ECO:0000256" key="1">
    <source>
        <dbReference type="SAM" id="MobiDB-lite"/>
    </source>
</evidence>
<sequence>MNQPPTGQGVKRKKLSRARPKINVDENPAEQLFLADFDDEDDGEDMFEFDDEIIENGGDEADKSRGYKDVYHDYLHSKRLKFDDYCNEQREYLRQLRQRCLEIQQKRGCKFHIDPPVNRFADIPLGDPKWRICDPESLPPMNDYTVEVWEHFNRFYFEPEQPELSTLFKD</sequence>
<dbReference type="EMBL" id="MUJZ01008583">
    <property type="protein sequence ID" value="OTF82410.1"/>
    <property type="molecule type" value="Genomic_DNA"/>
</dbReference>
<keyword evidence="3" id="KW-1185">Reference proteome</keyword>
<proteinExistence type="predicted"/>
<evidence type="ECO:0000313" key="3">
    <source>
        <dbReference type="Proteomes" id="UP000194236"/>
    </source>
</evidence>
<gene>
    <name evidence="2" type="ORF">BLA29_011774</name>
</gene>